<dbReference type="RefSeq" id="WP_094237008.1">
    <property type="nucleotide sequence ID" value="NZ_CP022657.1"/>
</dbReference>
<reference evidence="2 3" key="1">
    <citation type="journal article" date="2015" name="Int. J. Syst. Evol. Microbiol.">
        <title>Tumebacillus algifaecis sp. nov., isolated from decomposing algal scum.</title>
        <authorList>
            <person name="Wu Y.F."/>
            <person name="Zhang B."/>
            <person name="Xing P."/>
            <person name="Wu Q.L."/>
            <person name="Liu S.J."/>
        </authorList>
    </citation>
    <scope>NUCLEOTIDE SEQUENCE [LARGE SCALE GENOMIC DNA]</scope>
    <source>
        <strain evidence="2 3">THMBR28</strain>
    </source>
</reference>
<dbReference type="CDD" id="cd00118">
    <property type="entry name" value="LysM"/>
    <property type="match status" value="1"/>
</dbReference>
<organism evidence="2 3">
    <name type="scientific">Tumebacillus algifaecis</name>
    <dbReference type="NCBI Taxonomy" id="1214604"/>
    <lineage>
        <taxon>Bacteria</taxon>
        <taxon>Bacillati</taxon>
        <taxon>Bacillota</taxon>
        <taxon>Bacilli</taxon>
        <taxon>Bacillales</taxon>
        <taxon>Alicyclobacillaceae</taxon>
        <taxon>Tumebacillus</taxon>
    </lineage>
</organism>
<gene>
    <name evidence="2" type="ORF">CIG75_12745</name>
</gene>
<dbReference type="SUPFAM" id="SSF54106">
    <property type="entry name" value="LysM domain"/>
    <property type="match status" value="1"/>
</dbReference>
<evidence type="ECO:0000259" key="1">
    <source>
        <dbReference type="PROSITE" id="PS51782"/>
    </source>
</evidence>
<evidence type="ECO:0000313" key="3">
    <source>
        <dbReference type="Proteomes" id="UP000214688"/>
    </source>
</evidence>
<dbReference type="Pfam" id="PF01476">
    <property type="entry name" value="LysM"/>
    <property type="match status" value="1"/>
</dbReference>
<dbReference type="Proteomes" id="UP000214688">
    <property type="component" value="Chromosome"/>
</dbReference>
<accession>A0A223D2Z9</accession>
<dbReference type="AlphaFoldDB" id="A0A223D2Z9"/>
<name>A0A223D2Z9_9BACL</name>
<evidence type="ECO:0000313" key="2">
    <source>
        <dbReference type="EMBL" id="ASS75767.1"/>
    </source>
</evidence>
<keyword evidence="3" id="KW-1185">Reference proteome</keyword>
<dbReference type="EMBL" id="CP022657">
    <property type="protein sequence ID" value="ASS75767.1"/>
    <property type="molecule type" value="Genomic_DNA"/>
</dbReference>
<dbReference type="InterPro" id="IPR036779">
    <property type="entry name" value="LysM_dom_sf"/>
</dbReference>
<sequence>MIVIAGVAFSGLAAPDTFGLGGEQKTVVTELPGGSIIYQPRGYFIRHENTWEGSFYRLDALEICMKFDRICATNQTVLVEFGSYSYWCKVVLWEWNWQRDKLIEFKITLHRDFSYSPATAAAAKADPVARYDSSAGKPTAATSQKVHIVVSGDTLSHIALKYFGKASEYPRIYTANKAVIGTNPNLLKVGMKLVIPS</sequence>
<dbReference type="SMART" id="SM00257">
    <property type="entry name" value="LysM"/>
    <property type="match status" value="1"/>
</dbReference>
<dbReference type="Gene3D" id="3.10.350.10">
    <property type="entry name" value="LysM domain"/>
    <property type="match status" value="1"/>
</dbReference>
<dbReference type="KEGG" id="tab:CIG75_12745"/>
<dbReference type="OrthoDB" id="9800780at2"/>
<dbReference type="PROSITE" id="PS51782">
    <property type="entry name" value="LYSM"/>
    <property type="match status" value="1"/>
</dbReference>
<feature type="domain" description="LysM" evidence="1">
    <location>
        <begin position="145"/>
        <end position="195"/>
    </location>
</feature>
<protein>
    <recommendedName>
        <fullName evidence="1">LysM domain-containing protein</fullName>
    </recommendedName>
</protein>
<proteinExistence type="predicted"/>
<dbReference type="InterPro" id="IPR018392">
    <property type="entry name" value="LysM"/>
</dbReference>